<reference evidence="9 10" key="1">
    <citation type="submission" date="2024-12" db="EMBL/GenBank/DDBJ databases">
        <authorList>
            <person name="Hu S."/>
        </authorList>
    </citation>
    <scope>NUCLEOTIDE SEQUENCE [LARGE SCALE GENOMIC DNA]</scope>
    <source>
        <strain evidence="9 10">P-25</strain>
    </source>
</reference>
<dbReference type="InterPro" id="IPR026876">
    <property type="entry name" value="Fn3_assoc_repeat"/>
</dbReference>
<proteinExistence type="inferred from homology"/>
<protein>
    <recommendedName>
        <fullName evidence="3">beta-N-acetylhexosaminidase</fullName>
        <ecNumber evidence="3">3.2.1.52</ecNumber>
    </recommendedName>
</protein>
<name>A0ABW9JFY9_9SPHI</name>
<dbReference type="Pfam" id="PF13287">
    <property type="entry name" value="Fn3_assoc"/>
    <property type="match status" value="1"/>
</dbReference>
<organism evidence="9 10">
    <name type="scientific">Pedobacter helvus</name>
    <dbReference type="NCBI Taxonomy" id="2563444"/>
    <lineage>
        <taxon>Bacteria</taxon>
        <taxon>Pseudomonadati</taxon>
        <taxon>Bacteroidota</taxon>
        <taxon>Sphingobacteriia</taxon>
        <taxon>Sphingobacteriales</taxon>
        <taxon>Sphingobacteriaceae</taxon>
        <taxon>Pedobacter</taxon>
    </lineage>
</organism>
<feature type="chain" id="PRO_5045460242" description="beta-N-acetylhexosaminidase" evidence="6">
    <location>
        <begin position="20"/>
        <end position="640"/>
    </location>
</feature>
<feature type="signal peptide" evidence="6">
    <location>
        <begin position="1"/>
        <end position="19"/>
    </location>
</feature>
<dbReference type="PRINTS" id="PR00738">
    <property type="entry name" value="GLHYDRLASE20"/>
</dbReference>
<evidence type="ECO:0000256" key="5">
    <source>
        <dbReference type="ARBA" id="ARBA00023295"/>
    </source>
</evidence>
<comment type="caution">
    <text evidence="9">The sequence shown here is derived from an EMBL/GenBank/DDBJ whole genome shotgun (WGS) entry which is preliminary data.</text>
</comment>
<comment type="catalytic activity">
    <reaction evidence="1">
        <text>Hydrolysis of terminal non-reducing N-acetyl-D-hexosamine residues in N-acetyl-beta-D-hexosaminides.</text>
        <dbReference type="EC" id="3.2.1.52"/>
    </reaction>
</comment>
<evidence type="ECO:0000259" key="8">
    <source>
        <dbReference type="Pfam" id="PF02838"/>
    </source>
</evidence>
<dbReference type="CDD" id="cd06563">
    <property type="entry name" value="GH20_chitobiase-like"/>
    <property type="match status" value="1"/>
</dbReference>
<evidence type="ECO:0000256" key="1">
    <source>
        <dbReference type="ARBA" id="ARBA00001231"/>
    </source>
</evidence>
<dbReference type="Gene3D" id="3.20.20.80">
    <property type="entry name" value="Glycosidases"/>
    <property type="match status" value="1"/>
</dbReference>
<dbReference type="SUPFAM" id="SSF51445">
    <property type="entry name" value="(Trans)glycosidases"/>
    <property type="match status" value="1"/>
</dbReference>
<accession>A0ABW9JFY9</accession>
<dbReference type="PANTHER" id="PTHR22600:SF57">
    <property type="entry name" value="BETA-N-ACETYLHEXOSAMINIDASE"/>
    <property type="match status" value="1"/>
</dbReference>
<evidence type="ECO:0000256" key="3">
    <source>
        <dbReference type="ARBA" id="ARBA00012663"/>
    </source>
</evidence>
<evidence type="ECO:0000256" key="6">
    <source>
        <dbReference type="SAM" id="SignalP"/>
    </source>
</evidence>
<dbReference type="RefSeq" id="WP_138730130.1">
    <property type="nucleotide sequence ID" value="NZ_SRMP02000007.1"/>
</dbReference>
<evidence type="ECO:0000259" key="7">
    <source>
        <dbReference type="Pfam" id="PF00728"/>
    </source>
</evidence>
<sequence length="640" mass="71369">MKKLFLTAVAAFYLSSVNAQTDANMGIIPAPVSVVKASGYFTVGDNVVISALPSDMKIAQTLKEFLASKGLQAKIVSAKTPLAASQKAIVLNNDFENKLPNEGYQIAVNGNRVVLKGKNAGLFYAMQSFLQMFPSERVKGVYSIQNVEINDYPRFSYRGLHLDVGRHFFPMSFLKKYIDVMATYKLNNFHWHLTEDQGWRIEIKKYPKLTEVGASRNGTIIGVYPGTGGTDNEVYKGYYTQEEAKEIVAYAAARYINVIPEIELPGHGSAAIAAYPELSAFPERDTYIGADWPWSGPRTGKQVQQTWGVFDDIFVPSENTFKFLENVLDEVIAIFPSKYIHIGGDEAPKKYWKESEFCQQLIKEKGLKDEHGLQSYFIQRIEKYLNGKGRSIIGWDEILEGGLAPNATVMSWRGEKGGIEAAQQNHDVLMTPSTNGLYFDHKQSTAEDEPLTIGRNGKGFAHYTKVYGYDPVPAVLTAEQKKYIKGVQANLWTEYIETPAKAEYMIFPRVFALAEIAWTPLTKKDLKNFSEERLSLHLAKLDRTGTNFWVPVAAGQPDKEVVGENHLIELKSPIIGAKIFYTLDGFRPSENAAEYTSPIKINVPQGKKKVLKTIVITPSGKRSVVAETVFNNGASDSKVK</sequence>
<dbReference type="Gene3D" id="3.30.379.10">
    <property type="entry name" value="Chitobiase/beta-hexosaminidase domain 2-like"/>
    <property type="match status" value="1"/>
</dbReference>
<dbReference type="Pfam" id="PF02838">
    <property type="entry name" value="Glyco_hydro_20b"/>
    <property type="match status" value="1"/>
</dbReference>
<feature type="domain" description="Beta-hexosaminidase bacterial type N-terminal" evidence="8">
    <location>
        <begin position="25"/>
        <end position="152"/>
    </location>
</feature>
<feature type="domain" description="Glycoside hydrolase family 20 catalytic" evidence="7">
    <location>
        <begin position="155"/>
        <end position="520"/>
    </location>
</feature>
<dbReference type="Pfam" id="PF00728">
    <property type="entry name" value="Glyco_hydro_20"/>
    <property type="match status" value="1"/>
</dbReference>
<keyword evidence="10" id="KW-1185">Reference proteome</keyword>
<keyword evidence="6" id="KW-0732">Signal</keyword>
<dbReference type="SUPFAM" id="SSF55545">
    <property type="entry name" value="beta-N-acetylhexosaminidase-like domain"/>
    <property type="match status" value="1"/>
</dbReference>
<evidence type="ECO:0000256" key="4">
    <source>
        <dbReference type="ARBA" id="ARBA00022801"/>
    </source>
</evidence>
<dbReference type="InterPro" id="IPR029018">
    <property type="entry name" value="Hex-like_dom2"/>
</dbReference>
<dbReference type="InterPro" id="IPR015883">
    <property type="entry name" value="Glyco_hydro_20_cat"/>
</dbReference>
<dbReference type="InterPro" id="IPR025705">
    <property type="entry name" value="Beta_hexosaminidase_sua/sub"/>
</dbReference>
<dbReference type="InterPro" id="IPR015882">
    <property type="entry name" value="HEX_bac_N"/>
</dbReference>
<comment type="similarity">
    <text evidence="2">Belongs to the glycosyl hydrolase 20 family.</text>
</comment>
<dbReference type="EC" id="3.2.1.52" evidence="3"/>
<keyword evidence="4" id="KW-0378">Hydrolase</keyword>
<gene>
    <name evidence="9" type="ORF">E5L68_005915</name>
</gene>
<dbReference type="InterPro" id="IPR017853">
    <property type="entry name" value="GH"/>
</dbReference>
<dbReference type="Proteomes" id="UP001517367">
    <property type="component" value="Unassembled WGS sequence"/>
</dbReference>
<dbReference type="EMBL" id="SRMP02000007">
    <property type="protein sequence ID" value="MFN0290916.1"/>
    <property type="molecule type" value="Genomic_DNA"/>
</dbReference>
<evidence type="ECO:0000313" key="9">
    <source>
        <dbReference type="EMBL" id="MFN0290916.1"/>
    </source>
</evidence>
<dbReference type="PANTHER" id="PTHR22600">
    <property type="entry name" value="BETA-HEXOSAMINIDASE"/>
    <property type="match status" value="1"/>
</dbReference>
<evidence type="ECO:0000313" key="10">
    <source>
        <dbReference type="Proteomes" id="UP001517367"/>
    </source>
</evidence>
<evidence type="ECO:0000256" key="2">
    <source>
        <dbReference type="ARBA" id="ARBA00006285"/>
    </source>
</evidence>
<keyword evidence="5" id="KW-0326">Glycosidase</keyword>